<dbReference type="SMART" id="SM00028">
    <property type="entry name" value="TPR"/>
    <property type="match status" value="3"/>
</dbReference>
<feature type="coiled-coil region" evidence="6">
    <location>
        <begin position="1412"/>
        <end position="1439"/>
    </location>
</feature>
<keyword evidence="2" id="KW-0862">Zinc</keyword>
<evidence type="ECO:0000256" key="2">
    <source>
        <dbReference type="ARBA" id="ARBA00022833"/>
    </source>
</evidence>
<dbReference type="SMART" id="SM00184">
    <property type="entry name" value="RING"/>
    <property type="match status" value="1"/>
</dbReference>
<evidence type="ECO:0000256" key="1">
    <source>
        <dbReference type="ARBA" id="ARBA00022771"/>
    </source>
</evidence>
<dbReference type="InterPro" id="IPR001841">
    <property type="entry name" value="Znf_RING"/>
</dbReference>
<feature type="region of interest" description="Disordered" evidence="7">
    <location>
        <begin position="1624"/>
        <end position="1647"/>
    </location>
</feature>
<evidence type="ECO:0000256" key="3">
    <source>
        <dbReference type="ARBA" id="ARBA00022884"/>
    </source>
</evidence>
<dbReference type="EMBL" id="QCYY01003382">
    <property type="protein sequence ID" value="ROT63769.1"/>
    <property type="molecule type" value="Genomic_DNA"/>
</dbReference>
<evidence type="ECO:0000313" key="10">
    <source>
        <dbReference type="EMBL" id="ROT63769.1"/>
    </source>
</evidence>
<feature type="compositionally biased region" description="Polar residues" evidence="7">
    <location>
        <begin position="1179"/>
        <end position="1198"/>
    </location>
</feature>
<dbReference type="InterPro" id="IPR019734">
    <property type="entry name" value="TPR_rpt"/>
</dbReference>
<name>A0A3R7NQ46_PENVA</name>
<feature type="compositionally biased region" description="Polar residues" evidence="7">
    <location>
        <begin position="1111"/>
        <end position="1129"/>
    </location>
</feature>
<reference evidence="10 11" key="1">
    <citation type="submission" date="2018-04" db="EMBL/GenBank/DDBJ databases">
        <authorList>
            <person name="Zhang X."/>
            <person name="Yuan J."/>
            <person name="Li F."/>
            <person name="Xiang J."/>
        </authorList>
    </citation>
    <scope>NUCLEOTIDE SEQUENCE [LARGE SCALE GENOMIC DNA]</scope>
    <source>
        <tissue evidence="10">Muscle</tissue>
    </source>
</reference>
<dbReference type="PROSITE" id="PS50089">
    <property type="entry name" value="ZF_RING_2"/>
    <property type="match status" value="1"/>
</dbReference>
<dbReference type="GO" id="GO:0003723">
    <property type="term" value="F:RNA binding"/>
    <property type="evidence" value="ECO:0007669"/>
    <property type="project" value="UniProtKB-UniRule"/>
</dbReference>
<feature type="compositionally biased region" description="Acidic residues" evidence="7">
    <location>
        <begin position="1205"/>
        <end position="1227"/>
    </location>
</feature>
<dbReference type="InterPro" id="IPR011990">
    <property type="entry name" value="TPR-like_helical_dom_sf"/>
</dbReference>
<dbReference type="Pfam" id="PF19179">
    <property type="entry name" value="TTC3_DZIP3_dom"/>
    <property type="match status" value="1"/>
</dbReference>
<reference evidence="10 11" key="2">
    <citation type="submission" date="2019-01" db="EMBL/GenBank/DDBJ databases">
        <title>The decoding of complex shrimp genome reveals the adaptation for benthos swimmer, frequently molting mechanism and breeding impact on genome.</title>
        <authorList>
            <person name="Sun Y."/>
            <person name="Gao Y."/>
            <person name="Yu Y."/>
        </authorList>
    </citation>
    <scope>NUCLEOTIDE SEQUENCE [LARGE SCALE GENOMIC DNA]</scope>
    <source>
        <tissue evidence="10">Muscle</tissue>
    </source>
</reference>
<feature type="domain" description="RING-type" evidence="8">
    <location>
        <begin position="1950"/>
        <end position="1990"/>
    </location>
</feature>
<accession>A0A3R7NQ46</accession>
<feature type="compositionally biased region" description="Basic and acidic residues" evidence="7">
    <location>
        <begin position="1274"/>
        <end position="1307"/>
    </location>
</feature>
<dbReference type="Gene3D" id="3.30.40.10">
    <property type="entry name" value="Zinc/RING finger domain, C3HC4 (zinc finger)"/>
    <property type="match status" value="1"/>
</dbReference>
<protein>
    <submittedName>
        <fullName evidence="10">Putative E3 ubiquitin-protein ligase TTC3 isoform X2</fullName>
    </submittedName>
</protein>
<evidence type="ECO:0000256" key="6">
    <source>
        <dbReference type="SAM" id="Coils"/>
    </source>
</evidence>
<dbReference type="SUPFAM" id="SSF48452">
    <property type="entry name" value="TPR-like"/>
    <property type="match status" value="1"/>
</dbReference>
<feature type="compositionally biased region" description="Basic and acidic residues" evidence="7">
    <location>
        <begin position="816"/>
        <end position="828"/>
    </location>
</feature>
<sequence>MSGKSKCVLTENGVLELYSQNLQHSINVQVIFVATNDMMSYLRLSDGKHVSPVVLLVKKDGKPGFGVGAVLTIHDVAMHIAPGKSDKNEKDSNLVEVGFNQVIIKKYNILQSQSSVGKILGSLDQSATYRDAIRHVQEPLRLNDCKFEAYIKFDAKTCKQLMAEGEKAREKGNYYFNKKDFNQAIIHYDIAKKKDPYDHRVWSNCSQALFKVGQYAYAESDALIAIKLNPFHMKAYYRAGQAASKLSRKSIAEVYARSGIFACGSSSELLQLLEETLNSSKKANIEIAAASLSSTSISVTSKLEQEYAKLGSNTPYTYKVTKGTQANIVEVTIHDKCENQKGTGKKSKQEKGSKENLVHIAGLAQLEERLMNEVHEMWDKGEERENNKQKGNNHEKEKKVEEKRRTKVEEIGRLEEKSFTNEYFLECLHRARRAYEERNFMKAVILFQQCLDVYSLENVRRCSAAEPHYEQTLQFLVAATAIKGEPDQPLEAIKIMESLLKHSSLFRNSPAVYYFLAFGYSKKFMYQCRNKTDIADAFTIISCKQSYQLAQQYTKKCGEAIREQKTAPAIKWPGSNDPIPETVVSYMKVLHLDFTKEMENLMPKHKPPKISSQESDNKSRTSNITAAEDSVSTNNKKSRTSNITAAEDSVSTNNKNKTSTARSTPVSRCRFKDCLSTQGHDSATEEIYVTDPEFKGYLEVTCEENCIISYHPCCWKAHKEYQEDRVGKLSDKDFLGTDCITPDCTGKISCIHIYDETGNLKIELSNKKDKKNAQNSVKQKKKKDKKKEKAQANKNADKKKTKHESVSEDTVSTEKTQAKADNEAEKTKAVNNNETNSDKKKTPASVPNLPIDPESLESSQPDLLGDPLECEQSNQNEYVARLKLLKQQREALENDNVPLLKVPLAIPTRETPSEQVLELLDPDNPFYLPEHLRDNPKALESVLQSKMSAGSSVSSQVSGICPESITVLLDFMYDWLKSEGPMSITDARIRQYVEENFPPEANTHVVQCGGIKQFLLQSINFAMIDEVICVRDHVVRAQEMIRKSVLERMNTSRYLISDGRRAKKFTHLLDDTKSSCSSSSSASHVAGSGVSYASTGLSGTTTSSVKLVNGEMNNNSKDSRKNVPSSFTSGLDEFDTSDMPAVRPKLNPTAPEFEPRSNDEEEEDFNNQVCSEDEEENIKTSNKCLRTSKPSECESNQDPGIATQDGDELFQSDDDEEYMDDEEEEQYTESLENQLKQKQEQIQTLNDRLYQMKTQMGLEITKLKQQVQDIKEEKRTIQTEKESLSAQRESEAKKLRSELSRLQEEMKATQTRTQSLENKCERSNDRANEFEAKLMEEQYSPHPPSPSAPPDKRSRNWSKWVIQFVNYRYVMMRYPPLLLEVFPSPLPHLKVGGKISGKRWTVSDPATNREVTAQLREEIRNLQESLTSSSRRAHEAEVKYLCTKKDLVEAHLTRTITRLTEEASLMRLLHQTASDETKPDRATLSRSIVAWDDSIKSLRDRKRIFLEEAVRVLGMVNQGRPLNALPLGDLDVPAIPDMSVAPLLMAQQKMGSKPMPKLPIGEQAVNRPGNSSSSSPQPVPGPPGTKALLPTPIGPPLHMGATPTPLDTRPLYLHNGVNPLAFTGGAIPKRATPAQPSTTPELPGTQKWPDSHQLFVGQLPWEFNEGDIKNLFSHCYGEVVSATLYDKGRTPEGKPIPKCGLVTFRNVEDCKKALSVGPITVGNHTLNVQAKESKKPTKPPSLAVGSLASTVGEPATVGSHSAYGLSDISLNANAEASKTAVGPLPSPILHPPSTTTVTKPKFQNLTSNNSVGAIGTPPPKLVRPLPRQPPNAVKGAIPNPASKDDSVTSTASYKRLIEICKQRVGKEYSSPEVCSALREVRIQNNKSLSGLNVDMIVDRVKAHLKSRRPGSGQATLAPWASLTQCPKSGNGGPDWQGPGGDEGSAPEEQCSICLEALNACPTVPLQCQHVFHEKCIKDWLKRQSNCPNCRTFALMTDEYPSLTHS</sequence>
<dbReference type="STRING" id="6689.A0A3R7NQ46"/>
<feature type="compositionally biased region" description="Polar residues" evidence="7">
    <location>
        <begin position="1792"/>
        <end position="1811"/>
    </location>
</feature>
<dbReference type="InterPro" id="IPR012677">
    <property type="entry name" value="Nucleotide-bd_a/b_plait_sf"/>
</dbReference>
<evidence type="ECO:0000259" key="9">
    <source>
        <dbReference type="PROSITE" id="PS50102"/>
    </source>
</evidence>
<feature type="compositionally biased region" description="Polar residues" evidence="7">
    <location>
        <begin position="1308"/>
        <end position="1317"/>
    </location>
</feature>
<dbReference type="SUPFAM" id="SSF57850">
    <property type="entry name" value="RING/U-box"/>
    <property type="match status" value="1"/>
</dbReference>
<feature type="region of interest" description="Disordered" evidence="7">
    <location>
        <begin position="602"/>
        <end position="664"/>
    </location>
</feature>
<dbReference type="Pfam" id="PF13639">
    <property type="entry name" value="zf-RING_2"/>
    <property type="match status" value="1"/>
</dbReference>
<evidence type="ECO:0000256" key="4">
    <source>
        <dbReference type="PROSITE-ProRule" id="PRU00175"/>
    </source>
</evidence>
<dbReference type="CDD" id="cd16454">
    <property type="entry name" value="RING-H2_PA-TM-RING"/>
    <property type="match status" value="1"/>
</dbReference>
<dbReference type="Gene3D" id="3.30.70.330">
    <property type="match status" value="1"/>
</dbReference>
<dbReference type="UniPathway" id="UPA00143"/>
<dbReference type="Pfam" id="PF24812">
    <property type="entry name" value="WHD_TTC3"/>
    <property type="match status" value="1"/>
</dbReference>
<dbReference type="InterPro" id="IPR000504">
    <property type="entry name" value="RRM_dom"/>
</dbReference>
<evidence type="ECO:0000256" key="7">
    <source>
        <dbReference type="SAM" id="MobiDB-lite"/>
    </source>
</evidence>
<proteinExistence type="predicted"/>
<organism evidence="10 11">
    <name type="scientific">Penaeus vannamei</name>
    <name type="common">Whiteleg shrimp</name>
    <name type="synonym">Litopenaeus vannamei</name>
    <dbReference type="NCBI Taxonomy" id="6689"/>
    <lineage>
        <taxon>Eukaryota</taxon>
        <taxon>Metazoa</taxon>
        <taxon>Ecdysozoa</taxon>
        <taxon>Arthropoda</taxon>
        <taxon>Crustacea</taxon>
        <taxon>Multicrustacea</taxon>
        <taxon>Malacostraca</taxon>
        <taxon>Eumalacostraca</taxon>
        <taxon>Eucarida</taxon>
        <taxon>Decapoda</taxon>
        <taxon>Dendrobranchiata</taxon>
        <taxon>Penaeoidea</taxon>
        <taxon>Penaeidae</taxon>
        <taxon>Penaeus</taxon>
    </lineage>
</organism>
<dbReference type="GO" id="GO:0008270">
    <property type="term" value="F:zinc ion binding"/>
    <property type="evidence" value="ECO:0007669"/>
    <property type="project" value="UniProtKB-KW"/>
</dbReference>
<feature type="region of interest" description="Disordered" evidence="7">
    <location>
        <begin position="1071"/>
        <end position="1228"/>
    </location>
</feature>
<dbReference type="SMART" id="SM00360">
    <property type="entry name" value="RRM"/>
    <property type="match status" value="1"/>
</dbReference>
<feature type="region of interest" description="Disordered" evidence="7">
    <location>
        <begin position="380"/>
        <end position="405"/>
    </location>
</feature>
<dbReference type="Proteomes" id="UP000283509">
    <property type="component" value="Unassembled WGS sequence"/>
</dbReference>
<dbReference type="InterPro" id="IPR043866">
    <property type="entry name" value="TTC3/DZIP3_dom"/>
</dbReference>
<feature type="compositionally biased region" description="Polar residues" evidence="7">
    <location>
        <begin position="610"/>
        <end position="664"/>
    </location>
</feature>
<dbReference type="InterPro" id="IPR056871">
    <property type="entry name" value="WH_TTC3"/>
</dbReference>
<feature type="compositionally biased region" description="Basic and acidic residues" evidence="7">
    <location>
        <begin position="787"/>
        <end position="806"/>
    </location>
</feature>
<gene>
    <name evidence="10" type="ORF">C7M84_018331</name>
</gene>
<dbReference type="GO" id="GO:0016567">
    <property type="term" value="P:protein ubiquitination"/>
    <property type="evidence" value="ECO:0007669"/>
    <property type="project" value="UniProtKB-UniPathway"/>
</dbReference>
<feature type="region of interest" description="Disordered" evidence="7">
    <location>
        <begin position="1779"/>
        <end position="1818"/>
    </location>
</feature>
<comment type="caution">
    <text evidence="10">The sequence shown here is derived from an EMBL/GenBank/DDBJ whole genome shotgun (WGS) entry which is preliminary data.</text>
</comment>
<feature type="region of interest" description="Disordered" evidence="7">
    <location>
        <begin position="765"/>
        <end position="860"/>
    </location>
</feature>
<dbReference type="InterPro" id="IPR013083">
    <property type="entry name" value="Znf_RING/FYVE/PHD"/>
</dbReference>
<keyword evidence="11" id="KW-1185">Reference proteome</keyword>
<dbReference type="PANTHER" id="PTHR17550">
    <property type="entry name" value="E3 UBIQUITIN-PROTEIN LIGASE TTC3"/>
    <property type="match status" value="1"/>
</dbReference>
<feature type="compositionally biased region" description="Low complexity" evidence="7">
    <location>
        <begin position="1074"/>
        <end position="1104"/>
    </location>
</feature>
<keyword evidence="1 4" id="KW-0479">Metal-binding</keyword>
<dbReference type="InterPro" id="IPR035979">
    <property type="entry name" value="RBD_domain_sf"/>
</dbReference>
<evidence type="ECO:0000259" key="8">
    <source>
        <dbReference type="PROSITE" id="PS50089"/>
    </source>
</evidence>
<evidence type="ECO:0000313" key="11">
    <source>
        <dbReference type="Proteomes" id="UP000283509"/>
    </source>
</evidence>
<dbReference type="Pfam" id="PF00076">
    <property type="entry name" value="RRM_1"/>
    <property type="match status" value="1"/>
</dbReference>
<dbReference type="PROSITE" id="PS50102">
    <property type="entry name" value="RRM"/>
    <property type="match status" value="1"/>
</dbReference>
<keyword evidence="1 4" id="KW-0863">Zinc-finger</keyword>
<dbReference type="OrthoDB" id="6372820at2759"/>
<feature type="region of interest" description="Disordered" evidence="7">
    <location>
        <begin position="1274"/>
        <end position="1325"/>
    </location>
</feature>
<keyword evidence="3 5" id="KW-0694">RNA-binding</keyword>
<feature type="region of interest" description="Disordered" evidence="7">
    <location>
        <begin position="1550"/>
        <end position="1606"/>
    </location>
</feature>
<keyword evidence="6" id="KW-0175">Coiled coil</keyword>
<dbReference type="SMR" id="A0A3R7NQ46"/>
<dbReference type="SUPFAM" id="SSF54928">
    <property type="entry name" value="RNA-binding domain, RBD"/>
    <property type="match status" value="1"/>
</dbReference>
<feature type="compositionally biased region" description="Acidic residues" evidence="7">
    <location>
        <begin position="1159"/>
        <end position="1176"/>
    </location>
</feature>
<dbReference type="Gene3D" id="1.25.40.10">
    <property type="entry name" value="Tetratricopeptide repeat domain"/>
    <property type="match status" value="1"/>
</dbReference>
<feature type="domain" description="RRM" evidence="9">
    <location>
        <begin position="1652"/>
        <end position="1733"/>
    </location>
</feature>
<evidence type="ECO:0000256" key="5">
    <source>
        <dbReference type="PROSITE-ProRule" id="PRU00176"/>
    </source>
</evidence>
<dbReference type="GO" id="GO:0005737">
    <property type="term" value="C:cytoplasm"/>
    <property type="evidence" value="ECO:0007669"/>
    <property type="project" value="UniProtKB-ARBA"/>
</dbReference>
<dbReference type="PANTHER" id="PTHR17550:SF4">
    <property type="entry name" value="E3 UBIQUITIN-PROTEIN LIGASE TTC3"/>
    <property type="match status" value="1"/>
</dbReference>